<protein>
    <recommendedName>
        <fullName evidence="3">MazG nucleotide pyrophosphohydrolase</fullName>
    </recommendedName>
</protein>
<organism evidence="1 2">
    <name type="scientific">Candidatus Collierbacteria bacterium GW2011_GWA2_46_26</name>
    <dbReference type="NCBI Taxonomy" id="1618381"/>
    <lineage>
        <taxon>Bacteria</taxon>
        <taxon>Candidatus Collieribacteriota</taxon>
    </lineage>
</organism>
<evidence type="ECO:0000313" key="1">
    <source>
        <dbReference type="EMBL" id="KKU33732.1"/>
    </source>
</evidence>
<sequence length="124" mass="14522">MKLNEIAALILKQAEEKGWSHTKELLSVAEKTMLMATEISELREATLTEDYLYFYGLVTNAYDYYRHKDIENFLRSLKIIALEIRLLAQNLKLNLDSACLNKIEINQTRVWNKNQLNGNYYKTS</sequence>
<evidence type="ECO:0000313" key="2">
    <source>
        <dbReference type="Proteomes" id="UP000034794"/>
    </source>
</evidence>
<dbReference type="Proteomes" id="UP000034794">
    <property type="component" value="Unassembled WGS sequence"/>
</dbReference>
<dbReference type="AlphaFoldDB" id="A0A0G1PM30"/>
<comment type="caution">
    <text evidence="1">The sequence shown here is derived from an EMBL/GenBank/DDBJ whole genome shotgun (WGS) entry which is preliminary data.</text>
</comment>
<name>A0A0G1PM30_9BACT</name>
<accession>A0A0G1PM30</accession>
<reference evidence="1 2" key="1">
    <citation type="journal article" date="2015" name="Nature">
        <title>rRNA introns, odd ribosomes, and small enigmatic genomes across a large radiation of phyla.</title>
        <authorList>
            <person name="Brown C.T."/>
            <person name="Hug L.A."/>
            <person name="Thomas B.C."/>
            <person name="Sharon I."/>
            <person name="Castelle C.J."/>
            <person name="Singh A."/>
            <person name="Wilkins M.J."/>
            <person name="Williams K.H."/>
            <person name="Banfield J.F."/>
        </authorList>
    </citation>
    <scope>NUCLEOTIDE SEQUENCE [LARGE SCALE GENOMIC DNA]</scope>
</reference>
<dbReference type="EMBL" id="LCMI01000001">
    <property type="protein sequence ID" value="KKU33732.1"/>
    <property type="molecule type" value="Genomic_DNA"/>
</dbReference>
<proteinExistence type="predicted"/>
<evidence type="ECO:0008006" key="3">
    <source>
        <dbReference type="Google" id="ProtNLM"/>
    </source>
</evidence>
<gene>
    <name evidence="1" type="ORF">UX47_C0001G0015</name>
</gene>